<gene>
    <name evidence="3" type="ORF">C8D82_1541</name>
</gene>
<name>A0A2U1AC29_9BACT</name>
<dbReference type="EMBL" id="QEKH01000054">
    <property type="protein sequence ID" value="PVY33063.1"/>
    <property type="molecule type" value="Genomic_DNA"/>
</dbReference>
<dbReference type="Gene3D" id="3.40.50.10810">
    <property type="entry name" value="Tandem AAA-ATPase domain"/>
    <property type="match status" value="1"/>
</dbReference>
<comment type="caution">
    <text evidence="3">The sequence shown here is derived from an EMBL/GenBank/DDBJ whole genome shotgun (WGS) entry which is preliminary data.</text>
</comment>
<dbReference type="AlphaFoldDB" id="A0A2U1AC29"/>
<dbReference type="PANTHER" id="PTHR45766:SF6">
    <property type="entry name" value="SWI_SNF-RELATED MATRIX-ASSOCIATED ACTIN-DEPENDENT REGULATOR OF CHROMATIN SUBFAMILY A-LIKE PROTEIN 1"/>
    <property type="match status" value="1"/>
</dbReference>
<dbReference type="GO" id="GO:0031297">
    <property type="term" value="P:replication fork processing"/>
    <property type="evidence" value="ECO:0007669"/>
    <property type="project" value="TreeGrafter"/>
</dbReference>
<reference evidence="3 4" key="1">
    <citation type="submission" date="2018-04" db="EMBL/GenBank/DDBJ databases">
        <title>Genomic Encyclopedia of Type Strains, Phase IV (KMG-IV): sequencing the most valuable type-strain genomes for metagenomic binning, comparative biology and taxonomic classification.</title>
        <authorList>
            <person name="Goeker M."/>
        </authorList>
    </citation>
    <scope>NUCLEOTIDE SEQUENCE [LARGE SCALE GENOMIC DNA]</scope>
    <source>
        <strain evidence="3 4">DSM 14823</strain>
    </source>
</reference>
<dbReference type="PANTHER" id="PTHR45766">
    <property type="entry name" value="DNA ANNEALING HELICASE AND ENDONUCLEASE ZRANB3 FAMILY MEMBER"/>
    <property type="match status" value="1"/>
</dbReference>
<proteinExistence type="predicted"/>
<dbReference type="SUPFAM" id="SSF52540">
    <property type="entry name" value="P-loop containing nucleoside triphosphate hydrolases"/>
    <property type="match status" value="1"/>
</dbReference>
<keyword evidence="1" id="KW-0378">Hydrolase</keyword>
<evidence type="ECO:0000313" key="3">
    <source>
        <dbReference type="EMBL" id="PVY33063.1"/>
    </source>
</evidence>
<evidence type="ECO:0000259" key="2">
    <source>
        <dbReference type="PROSITE" id="PS51192"/>
    </source>
</evidence>
<feature type="domain" description="Helicase ATP-binding" evidence="2">
    <location>
        <begin position="17"/>
        <end position="178"/>
    </location>
</feature>
<dbReference type="RefSeq" id="WP_116885982.1">
    <property type="nucleotide sequence ID" value="NZ_CABMMC010000092.1"/>
</dbReference>
<dbReference type="OrthoDB" id="9814088at2"/>
<evidence type="ECO:0000256" key="1">
    <source>
        <dbReference type="ARBA" id="ARBA00022801"/>
    </source>
</evidence>
<dbReference type="InterPro" id="IPR014001">
    <property type="entry name" value="Helicase_ATP-bd"/>
</dbReference>
<dbReference type="SMART" id="SM00487">
    <property type="entry name" value="DEXDc"/>
    <property type="match status" value="1"/>
</dbReference>
<dbReference type="InterPro" id="IPR038718">
    <property type="entry name" value="SNF2-like_sf"/>
</dbReference>
<dbReference type="InterPro" id="IPR027417">
    <property type="entry name" value="P-loop_NTPase"/>
</dbReference>
<sequence>MLVQWENLRNYQIDAINFIARKRGRCLISLCPGAGKSYVALFLRKKYPKLKKVLIVCPSSIKLQWKTEVGKIFPEDSAIVLTGSSPDNPNLADKDFVIINYDILNRDKKNSWADYLKNQGFDLIVFDESHKLKNREAARSKGAAALALNCKHVVLLTGTPITSNVLDLWHQFYLIDPMNFRSFNTFMWKFCPLKKINVNKGNRNIEIEVPGKTRNIVELNQLIGHYFFQKSEKEVYKELPEMSKIIIPVDLSNYNDYEKAENKFRKSTGNMLEASNNLQATRMVIGQGKVQPTLEWLKDFFETSSDEKLVVFGYHRAVMEQLHTSFGANKSVLYYGGMNDKAKEEAKQKPESVKFCPCVFHADSNVVFCQIFRRFLF</sequence>
<dbReference type="Pfam" id="PF00176">
    <property type="entry name" value="SNF2-rel_dom"/>
    <property type="match status" value="1"/>
</dbReference>
<organism evidence="3 4">
    <name type="scientific">Victivallis vadensis</name>
    <dbReference type="NCBI Taxonomy" id="172901"/>
    <lineage>
        <taxon>Bacteria</taxon>
        <taxon>Pseudomonadati</taxon>
        <taxon>Lentisphaerota</taxon>
        <taxon>Lentisphaeria</taxon>
        <taxon>Victivallales</taxon>
        <taxon>Victivallaceae</taxon>
        <taxon>Victivallis</taxon>
    </lineage>
</organism>
<dbReference type="GO" id="GO:0005524">
    <property type="term" value="F:ATP binding"/>
    <property type="evidence" value="ECO:0007669"/>
    <property type="project" value="InterPro"/>
</dbReference>
<dbReference type="Proteomes" id="UP000245959">
    <property type="component" value="Unassembled WGS sequence"/>
</dbReference>
<evidence type="ECO:0000313" key="4">
    <source>
        <dbReference type="Proteomes" id="UP000245959"/>
    </source>
</evidence>
<dbReference type="InterPro" id="IPR000330">
    <property type="entry name" value="SNF2_N"/>
</dbReference>
<keyword evidence="4" id="KW-1185">Reference proteome</keyword>
<dbReference type="GO" id="GO:0016787">
    <property type="term" value="F:hydrolase activity"/>
    <property type="evidence" value="ECO:0007669"/>
    <property type="project" value="UniProtKB-KW"/>
</dbReference>
<dbReference type="GeneID" id="78297244"/>
<protein>
    <submittedName>
        <fullName evidence="3">SNF2 domain-containing protein</fullName>
    </submittedName>
</protein>
<dbReference type="GO" id="GO:0006281">
    <property type="term" value="P:DNA repair"/>
    <property type="evidence" value="ECO:0007669"/>
    <property type="project" value="TreeGrafter"/>
</dbReference>
<accession>A0A2U1AC29</accession>
<dbReference type="PROSITE" id="PS51192">
    <property type="entry name" value="HELICASE_ATP_BIND_1"/>
    <property type="match status" value="1"/>
</dbReference>